<protein>
    <submittedName>
        <fullName evidence="1">Uncharacterized protein</fullName>
    </submittedName>
</protein>
<gene>
    <name evidence="1" type="ORF">AYY17_19420</name>
</gene>
<organism evidence="1 2">
    <name type="scientific">Morganella psychrotolerans</name>
    <dbReference type="NCBI Taxonomy" id="368603"/>
    <lineage>
        <taxon>Bacteria</taxon>
        <taxon>Pseudomonadati</taxon>
        <taxon>Pseudomonadota</taxon>
        <taxon>Gammaproteobacteria</taxon>
        <taxon>Enterobacterales</taxon>
        <taxon>Morganellaceae</taxon>
        <taxon>Morganella</taxon>
    </lineage>
</organism>
<evidence type="ECO:0000313" key="1">
    <source>
        <dbReference type="EMBL" id="OBU07088.1"/>
    </source>
</evidence>
<dbReference type="AlphaFoldDB" id="A0A1B8HDD3"/>
<reference evidence="1 2" key="1">
    <citation type="submission" date="2016-06" db="EMBL/GenBank/DDBJ databases">
        <authorList>
            <person name="Kjaerup R.B."/>
            <person name="Dalgaard T.S."/>
            <person name="Juul-Madsen H.R."/>
        </authorList>
    </citation>
    <scope>NUCLEOTIDE SEQUENCE [LARGE SCALE GENOMIC DNA]</scope>
    <source>
        <strain evidence="1 2">GCSL-Mp3</strain>
    </source>
</reference>
<sequence length="134" mass="15359">MGLTVYVQFFQKRNPIQESQVEKIEINPQLGQICKATTAMVFGRDYKLIMLDSIDTDGIAYVHYNRPSDNSNWAIKCKLEGNRVLWASNNPDNTGRWRNHPADEVITYNISGTKLKLKQVYTDGSNEDAIYDIK</sequence>
<proteinExistence type="predicted"/>
<evidence type="ECO:0000313" key="2">
    <source>
        <dbReference type="Proteomes" id="UP000092247"/>
    </source>
</evidence>
<dbReference type="Proteomes" id="UP000092247">
    <property type="component" value="Unassembled WGS sequence"/>
</dbReference>
<dbReference type="EMBL" id="LZEX01000013">
    <property type="protein sequence ID" value="OBU07088.1"/>
    <property type="molecule type" value="Genomic_DNA"/>
</dbReference>
<comment type="caution">
    <text evidence="1">The sequence shown here is derived from an EMBL/GenBank/DDBJ whole genome shotgun (WGS) entry which is preliminary data.</text>
</comment>
<name>A0A1B8HDD3_9GAMM</name>
<accession>A0A1B8HDD3</accession>